<dbReference type="EMBL" id="MU154558">
    <property type="protein sequence ID" value="KAF9495840.1"/>
    <property type="molecule type" value="Genomic_DNA"/>
</dbReference>
<feature type="compositionally biased region" description="Low complexity" evidence="1">
    <location>
        <begin position="70"/>
        <end position="81"/>
    </location>
</feature>
<dbReference type="AlphaFoldDB" id="A0A9P6A057"/>
<organism evidence="2 3">
    <name type="scientific">Pleurotus eryngii</name>
    <name type="common">Boletus of the steppes</name>
    <dbReference type="NCBI Taxonomy" id="5323"/>
    <lineage>
        <taxon>Eukaryota</taxon>
        <taxon>Fungi</taxon>
        <taxon>Dikarya</taxon>
        <taxon>Basidiomycota</taxon>
        <taxon>Agaricomycotina</taxon>
        <taxon>Agaricomycetes</taxon>
        <taxon>Agaricomycetidae</taxon>
        <taxon>Agaricales</taxon>
        <taxon>Pleurotineae</taxon>
        <taxon>Pleurotaceae</taxon>
        <taxon>Pleurotus</taxon>
    </lineage>
</organism>
<evidence type="ECO:0000313" key="3">
    <source>
        <dbReference type="Proteomes" id="UP000807025"/>
    </source>
</evidence>
<evidence type="ECO:0000313" key="2">
    <source>
        <dbReference type="EMBL" id="KAF9495840.1"/>
    </source>
</evidence>
<sequence length="161" mass="18284">MSPSKVGVKNNSAPGRGTRWLRRHRRGGRRVKTIDNRHYSFLTLQTDFWRRRHATTTEYTRSRKGTRSNGSGHASASSQGAAASKTKHLAYHLLVVHQAMSRLWREYVVLCGGTSRPSGDEPRSGHCRDGGRHGYWSWTVDRCALHYERNCSPRMGIGLHD</sequence>
<accession>A0A9P6A057</accession>
<evidence type="ECO:0000256" key="1">
    <source>
        <dbReference type="SAM" id="MobiDB-lite"/>
    </source>
</evidence>
<proteinExistence type="predicted"/>
<comment type="caution">
    <text evidence="2">The sequence shown here is derived from an EMBL/GenBank/DDBJ whole genome shotgun (WGS) entry which is preliminary data.</text>
</comment>
<gene>
    <name evidence="2" type="ORF">BDN71DRAFT_816873</name>
</gene>
<name>A0A9P6A057_PLEER</name>
<dbReference type="Proteomes" id="UP000807025">
    <property type="component" value="Unassembled WGS sequence"/>
</dbReference>
<reference evidence="2" key="1">
    <citation type="submission" date="2020-11" db="EMBL/GenBank/DDBJ databases">
        <authorList>
            <consortium name="DOE Joint Genome Institute"/>
            <person name="Ahrendt S."/>
            <person name="Riley R."/>
            <person name="Andreopoulos W."/>
            <person name="Labutti K."/>
            <person name="Pangilinan J."/>
            <person name="Ruiz-Duenas F.J."/>
            <person name="Barrasa J.M."/>
            <person name="Sanchez-Garcia M."/>
            <person name="Camarero S."/>
            <person name="Miyauchi S."/>
            <person name="Serrano A."/>
            <person name="Linde D."/>
            <person name="Babiker R."/>
            <person name="Drula E."/>
            <person name="Ayuso-Fernandez I."/>
            <person name="Pacheco R."/>
            <person name="Padilla G."/>
            <person name="Ferreira P."/>
            <person name="Barriuso J."/>
            <person name="Kellner H."/>
            <person name="Castanera R."/>
            <person name="Alfaro M."/>
            <person name="Ramirez L."/>
            <person name="Pisabarro A.G."/>
            <person name="Kuo A."/>
            <person name="Tritt A."/>
            <person name="Lipzen A."/>
            <person name="He G."/>
            <person name="Yan M."/>
            <person name="Ng V."/>
            <person name="Cullen D."/>
            <person name="Martin F."/>
            <person name="Rosso M.-N."/>
            <person name="Henrissat B."/>
            <person name="Hibbett D."/>
            <person name="Martinez A.T."/>
            <person name="Grigoriev I.V."/>
        </authorList>
    </citation>
    <scope>NUCLEOTIDE SEQUENCE</scope>
    <source>
        <strain evidence="2">ATCC 90797</strain>
    </source>
</reference>
<feature type="region of interest" description="Disordered" evidence="1">
    <location>
        <begin position="58"/>
        <end position="81"/>
    </location>
</feature>
<protein>
    <submittedName>
        <fullName evidence="2">Uncharacterized protein</fullName>
    </submittedName>
</protein>
<keyword evidence="3" id="KW-1185">Reference proteome</keyword>